<keyword evidence="5" id="KW-1185">Reference proteome</keyword>
<evidence type="ECO:0008006" key="6">
    <source>
        <dbReference type="Google" id="ProtNLM"/>
    </source>
</evidence>
<organism evidence="4 5">
    <name type="scientific">Gonapodya prolifera (strain JEL478)</name>
    <name type="common">Monoblepharis prolifera</name>
    <dbReference type="NCBI Taxonomy" id="1344416"/>
    <lineage>
        <taxon>Eukaryota</taxon>
        <taxon>Fungi</taxon>
        <taxon>Fungi incertae sedis</taxon>
        <taxon>Chytridiomycota</taxon>
        <taxon>Chytridiomycota incertae sedis</taxon>
        <taxon>Monoblepharidomycetes</taxon>
        <taxon>Monoblepharidales</taxon>
        <taxon>Gonapodyaceae</taxon>
        <taxon>Gonapodya</taxon>
    </lineage>
</organism>
<dbReference type="InterPro" id="IPR029069">
    <property type="entry name" value="HotDog_dom_sf"/>
</dbReference>
<dbReference type="SUPFAM" id="SSF54637">
    <property type="entry name" value="Thioesterase/thiol ester dehydrase-isomerase"/>
    <property type="match status" value="2"/>
</dbReference>
<name>A0A139B0Q8_GONPJ</name>
<feature type="compositionally biased region" description="Basic and acidic residues" evidence="1">
    <location>
        <begin position="323"/>
        <end position="361"/>
    </location>
</feature>
<accession>A0A139B0Q8</accession>
<dbReference type="PANTHER" id="PTHR38110:SF1">
    <property type="entry name" value="THIOESTERASE DOMAIN-CONTAINING PROTEIN"/>
    <property type="match status" value="1"/>
</dbReference>
<protein>
    <recommendedName>
        <fullName evidence="6">Thioesterase/thiol ester dehydrase-isomerase</fullName>
    </recommendedName>
</protein>
<dbReference type="OrthoDB" id="2532955at2759"/>
<gene>
    <name evidence="4" type="ORF">M427DRAFT_50862</name>
</gene>
<evidence type="ECO:0000313" key="4">
    <source>
        <dbReference type="EMBL" id="KXS22564.1"/>
    </source>
</evidence>
<dbReference type="InterPro" id="IPR042171">
    <property type="entry name" value="Acyl-CoA_hotdog"/>
</dbReference>
<dbReference type="InterPro" id="IPR049449">
    <property type="entry name" value="TesB_ACOT8-like_N"/>
</dbReference>
<evidence type="ECO:0000313" key="5">
    <source>
        <dbReference type="Proteomes" id="UP000070544"/>
    </source>
</evidence>
<dbReference type="STRING" id="1344416.A0A139B0Q8"/>
<evidence type="ECO:0000259" key="2">
    <source>
        <dbReference type="Pfam" id="PF13622"/>
    </source>
</evidence>
<evidence type="ECO:0000256" key="1">
    <source>
        <dbReference type="SAM" id="MobiDB-lite"/>
    </source>
</evidence>
<dbReference type="PANTHER" id="PTHR38110">
    <property type="entry name" value="CHROMOSOME 23, WHOLE GENOME SHOTGUN SEQUENCE"/>
    <property type="match status" value="1"/>
</dbReference>
<dbReference type="Gene3D" id="2.40.160.210">
    <property type="entry name" value="Acyl-CoA thioesterase, double hotdog domain"/>
    <property type="match status" value="1"/>
</dbReference>
<feature type="domain" description="Acyl-CoA thioesterase-like N-terminal HotDog" evidence="2">
    <location>
        <begin position="28"/>
        <end position="137"/>
    </location>
</feature>
<dbReference type="OMA" id="LAVSTQM"/>
<evidence type="ECO:0000259" key="3">
    <source>
        <dbReference type="Pfam" id="PF20789"/>
    </source>
</evidence>
<reference evidence="4 5" key="1">
    <citation type="journal article" date="2015" name="Genome Biol. Evol.">
        <title>Phylogenomic analyses indicate that early fungi evolved digesting cell walls of algal ancestors of land plants.</title>
        <authorList>
            <person name="Chang Y."/>
            <person name="Wang S."/>
            <person name="Sekimoto S."/>
            <person name="Aerts A.L."/>
            <person name="Choi C."/>
            <person name="Clum A."/>
            <person name="LaButti K.M."/>
            <person name="Lindquist E.A."/>
            <person name="Yee Ngan C."/>
            <person name="Ohm R.A."/>
            <person name="Salamov A.A."/>
            <person name="Grigoriev I.V."/>
            <person name="Spatafora J.W."/>
            <person name="Berbee M.L."/>
        </authorList>
    </citation>
    <scope>NUCLEOTIDE SEQUENCE [LARGE SCALE GENOMIC DNA]</scope>
    <source>
        <strain evidence="4 5">JEL478</strain>
    </source>
</reference>
<dbReference type="Proteomes" id="UP000070544">
    <property type="component" value="Unassembled WGS sequence"/>
</dbReference>
<dbReference type="Pfam" id="PF20789">
    <property type="entry name" value="4HBT_3C"/>
    <property type="match status" value="1"/>
</dbReference>
<dbReference type="InterPro" id="IPR049450">
    <property type="entry name" value="ACOT8-like_C"/>
</dbReference>
<dbReference type="EMBL" id="KQ965731">
    <property type="protein sequence ID" value="KXS22564.1"/>
    <property type="molecule type" value="Genomic_DNA"/>
</dbReference>
<feature type="domain" description="Acyl-CoA thioesterase-like C-terminal" evidence="3">
    <location>
        <begin position="184"/>
        <end position="280"/>
    </location>
</feature>
<dbReference type="Pfam" id="PF13622">
    <property type="entry name" value="4HBT_3"/>
    <property type="match status" value="1"/>
</dbReference>
<dbReference type="InterPro" id="IPR052389">
    <property type="entry name" value="Sec_Metab_Biosynth-Assoc"/>
</dbReference>
<proteinExistence type="predicted"/>
<feature type="region of interest" description="Disordered" evidence="1">
    <location>
        <begin position="317"/>
        <end position="361"/>
    </location>
</feature>
<sequence length="361" mass="40575">MTFDETIATRFDRLGRDRTHIFKARIDPIWVIGAAPHGGYASCILLSACKHSLQRSPDGTPLTGDGRFPDPVSANFVFLAPARFSKDTGGDVEVEVGVLRTGGRMATVEATLTQDQRARGAAEAKIVVCIKVLATFGTLSPQATPDVPFSMIANPPPSIPSPDECRRLAPPRKSRLTGFTVVSRPDTVRVDYKNAERVDWIKFNDETTPFPIAFSLFCDAYAPPPYVHGFPLAQYWFPTTDYHVQFRRWPETPPGGWFLVHGVTRYVTEGRFESDCVLWELTHEGTKGDVQDEQGRSWRVLAVARQMMLIVPFQKQLGSGLSEEEKKAEAKRREEGAQRRRERVEREKKQLEEERKNGGKL</sequence>
<dbReference type="AlphaFoldDB" id="A0A139B0Q8"/>